<feature type="transmembrane region" description="Helical" evidence="5">
    <location>
        <begin position="283"/>
        <end position="301"/>
    </location>
</feature>
<reference evidence="6 7" key="1">
    <citation type="submission" date="2017-04" db="EMBL/GenBank/DDBJ databases">
        <authorList>
            <person name="Afonso C.L."/>
            <person name="Miller P.J."/>
            <person name="Scott M.A."/>
            <person name="Spackman E."/>
            <person name="Goraichik I."/>
            <person name="Dimitrov K.M."/>
            <person name="Suarez D.L."/>
            <person name="Swayne D.E."/>
        </authorList>
    </citation>
    <scope>NUCLEOTIDE SEQUENCE [LARGE SCALE GENOMIC DNA]</scope>
    <source>
        <strain evidence="6 7">A2P</strain>
    </source>
</reference>
<dbReference type="RefSeq" id="WP_085091324.1">
    <property type="nucleotide sequence ID" value="NZ_FXAK01000009.1"/>
</dbReference>
<dbReference type="OrthoDB" id="9803734at2"/>
<dbReference type="EMBL" id="FXAK01000009">
    <property type="protein sequence ID" value="SMF88686.1"/>
    <property type="molecule type" value="Genomic_DNA"/>
</dbReference>
<feature type="transmembrane region" description="Helical" evidence="5">
    <location>
        <begin position="138"/>
        <end position="159"/>
    </location>
</feature>
<evidence type="ECO:0000313" key="7">
    <source>
        <dbReference type="Proteomes" id="UP000192936"/>
    </source>
</evidence>
<keyword evidence="2 5" id="KW-0812">Transmembrane</keyword>
<organism evidence="6 7">
    <name type="scientific">Azospirillum oryzae</name>
    <dbReference type="NCBI Taxonomy" id="286727"/>
    <lineage>
        <taxon>Bacteria</taxon>
        <taxon>Pseudomonadati</taxon>
        <taxon>Pseudomonadota</taxon>
        <taxon>Alphaproteobacteria</taxon>
        <taxon>Rhodospirillales</taxon>
        <taxon>Azospirillaceae</taxon>
        <taxon>Azospirillum</taxon>
    </lineage>
</organism>
<accession>A0A1X7HN33</accession>
<evidence type="ECO:0000256" key="1">
    <source>
        <dbReference type="ARBA" id="ARBA00004141"/>
    </source>
</evidence>
<gene>
    <name evidence="6" type="ORF">SAMN02982917_6486</name>
</gene>
<keyword evidence="3 5" id="KW-1133">Transmembrane helix</keyword>
<dbReference type="AlphaFoldDB" id="A0A1X7HN33"/>
<evidence type="ECO:0000313" key="6">
    <source>
        <dbReference type="EMBL" id="SMF88686.1"/>
    </source>
</evidence>
<dbReference type="InterPro" id="IPR001694">
    <property type="entry name" value="NADH_UbQ_OxRdtase_su1/FPO"/>
</dbReference>
<comment type="subcellular location">
    <subcellularLocation>
        <location evidence="1">Membrane</location>
        <topology evidence="1">Multi-pass membrane protein</topology>
    </subcellularLocation>
</comment>
<dbReference type="PANTHER" id="PTHR43359:SF1">
    <property type="entry name" value="FORMATE HYDROGENLYASE SUBUNIT 4-RELATED"/>
    <property type="match status" value="1"/>
</dbReference>
<dbReference type="Proteomes" id="UP000192936">
    <property type="component" value="Unassembled WGS sequence"/>
</dbReference>
<dbReference type="PANTHER" id="PTHR43359">
    <property type="entry name" value="FORMATE HYDROGENLYASE SUBUNIT 4"/>
    <property type="match status" value="1"/>
</dbReference>
<dbReference type="Pfam" id="PF00146">
    <property type="entry name" value="NADHdh"/>
    <property type="match status" value="1"/>
</dbReference>
<sequence>MNAVWSYLVAVAVWPGLLFAAPLGWLELWFMRKLVARLQGRQGPPFFQPFFDVMKLLGKETVIPRGVNRGIFLALPLVSVAAVTAALAIVPLPGNPVPSLPGDVVLLLYLMEVPVLCEVLAGYVSRSIYGQVAAMREAILSLAYNLPFLVAIIAMAQMAGSFQMRALQEVPYGPVHLLAALTFLLALPARMKLNPFSIANAEHEIIADSHIEYSGPPLALFKLSHAIEVVLLTELFAVVFIPATPWPLVNLVVYLVAGILVLGGVTLLATTTARLRLTQAFRFYWVWGGLASAITMAATLVR</sequence>
<feature type="transmembrane region" description="Helical" evidence="5">
    <location>
        <begin position="71"/>
        <end position="92"/>
    </location>
</feature>
<evidence type="ECO:0000256" key="4">
    <source>
        <dbReference type="ARBA" id="ARBA00023136"/>
    </source>
</evidence>
<evidence type="ECO:0000256" key="2">
    <source>
        <dbReference type="ARBA" id="ARBA00022692"/>
    </source>
</evidence>
<name>A0A1X7HN33_9PROT</name>
<feature type="transmembrane region" description="Helical" evidence="5">
    <location>
        <begin position="6"/>
        <end position="31"/>
    </location>
</feature>
<feature type="transmembrane region" description="Helical" evidence="5">
    <location>
        <begin position="104"/>
        <end position="126"/>
    </location>
</feature>
<evidence type="ECO:0000256" key="3">
    <source>
        <dbReference type="ARBA" id="ARBA00022989"/>
    </source>
</evidence>
<dbReference type="InterPro" id="IPR052561">
    <property type="entry name" value="ComplexI_Subunit1"/>
</dbReference>
<keyword evidence="4 5" id="KW-0472">Membrane</keyword>
<protein>
    <submittedName>
        <fullName evidence="6">NADH-quinone oxidoreductase subunit H</fullName>
    </submittedName>
</protein>
<proteinExistence type="predicted"/>
<dbReference type="STRING" id="286727.SAMN02982917_6486"/>
<feature type="transmembrane region" description="Helical" evidence="5">
    <location>
        <begin position="171"/>
        <end position="189"/>
    </location>
</feature>
<feature type="transmembrane region" description="Helical" evidence="5">
    <location>
        <begin position="251"/>
        <end position="271"/>
    </location>
</feature>
<evidence type="ECO:0000256" key="5">
    <source>
        <dbReference type="SAM" id="Phobius"/>
    </source>
</evidence>
<dbReference type="GO" id="GO:0005886">
    <property type="term" value="C:plasma membrane"/>
    <property type="evidence" value="ECO:0007669"/>
    <property type="project" value="TreeGrafter"/>
</dbReference>